<protein>
    <submittedName>
        <fullName evidence="2">Uncharacterized protein</fullName>
    </submittedName>
</protein>
<name>A0A6J4UQT7_9BACT</name>
<gene>
    <name evidence="2" type="ORF">AVDCRST_MAG88-961</name>
</gene>
<feature type="region of interest" description="Disordered" evidence="1">
    <location>
        <begin position="1"/>
        <end position="38"/>
    </location>
</feature>
<organism evidence="2">
    <name type="scientific">uncultured Thermomicrobiales bacterium</name>
    <dbReference type="NCBI Taxonomy" id="1645740"/>
    <lineage>
        <taxon>Bacteria</taxon>
        <taxon>Pseudomonadati</taxon>
        <taxon>Thermomicrobiota</taxon>
        <taxon>Thermomicrobia</taxon>
        <taxon>Thermomicrobiales</taxon>
        <taxon>environmental samples</taxon>
    </lineage>
</organism>
<evidence type="ECO:0000256" key="1">
    <source>
        <dbReference type="SAM" id="MobiDB-lite"/>
    </source>
</evidence>
<evidence type="ECO:0000313" key="2">
    <source>
        <dbReference type="EMBL" id="CAA9553944.1"/>
    </source>
</evidence>
<dbReference type="EMBL" id="CADCWM010000336">
    <property type="protein sequence ID" value="CAA9553944.1"/>
    <property type="molecule type" value="Genomic_DNA"/>
</dbReference>
<proteinExistence type="predicted"/>
<accession>A0A6J4UQT7</accession>
<feature type="non-terminal residue" evidence="2">
    <location>
        <position position="38"/>
    </location>
</feature>
<dbReference type="AlphaFoldDB" id="A0A6J4UQT7"/>
<reference evidence="2" key="1">
    <citation type="submission" date="2020-02" db="EMBL/GenBank/DDBJ databases">
        <authorList>
            <person name="Meier V. D."/>
        </authorList>
    </citation>
    <scope>NUCLEOTIDE SEQUENCE</scope>
    <source>
        <strain evidence="2">AVDCRST_MAG88</strain>
    </source>
</reference>
<feature type="non-terminal residue" evidence="2">
    <location>
        <position position="1"/>
    </location>
</feature>
<sequence>ARLPHQPLGPLTVNGADGPRGARPRRGASPFPRGAGYL</sequence>
<feature type="compositionally biased region" description="Low complexity" evidence="1">
    <location>
        <begin position="15"/>
        <end position="38"/>
    </location>
</feature>